<evidence type="ECO:0000313" key="2">
    <source>
        <dbReference type="Proteomes" id="UP001597045"/>
    </source>
</evidence>
<dbReference type="Proteomes" id="UP001597045">
    <property type="component" value="Unassembled WGS sequence"/>
</dbReference>
<protein>
    <recommendedName>
        <fullName evidence="3">DUF4145 domain-containing protein</fullName>
    </recommendedName>
</protein>
<evidence type="ECO:0008006" key="3">
    <source>
        <dbReference type="Google" id="ProtNLM"/>
    </source>
</evidence>
<keyword evidence="2" id="KW-1185">Reference proteome</keyword>
<organism evidence="1 2">
    <name type="scientific">Kibdelosporangium lantanae</name>
    <dbReference type="NCBI Taxonomy" id="1497396"/>
    <lineage>
        <taxon>Bacteria</taxon>
        <taxon>Bacillati</taxon>
        <taxon>Actinomycetota</taxon>
        <taxon>Actinomycetes</taxon>
        <taxon>Pseudonocardiales</taxon>
        <taxon>Pseudonocardiaceae</taxon>
        <taxon>Kibdelosporangium</taxon>
    </lineage>
</organism>
<proteinExistence type="predicted"/>
<sequence>RSRLDEAEACWRAGACTAAIIMLGSLLEGVLYDVAVARHVDGPSPDDNLAKLINLAGDRKWIRQDVIDYAHVLRNHRNLVHPKKQLTHGYAPEDDTVRIAWNVVVAALNDLADEPARKN</sequence>
<dbReference type="EMBL" id="JBHTIS010001256">
    <property type="protein sequence ID" value="MFD1047797.1"/>
    <property type="molecule type" value="Genomic_DNA"/>
</dbReference>
<reference evidence="2" key="1">
    <citation type="journal article" date="2019" name="Int. J. Syst. Evol. Microbiol.">
        <title>The Global Catalogue of Microorganisms (GCM) 10K type strain sequencing project: providing services to taxonomists for standard genome sequencing and annotation.</title>
        <authorList>
            <consortium name="The Broad Institute Genomics Platform"/>
            <consortium name="The Broad Institute Genome Sequencing Center for Infectious Disease"/>
            <person name="Wu L."/>
            <person name="Ma J."/>
        </authorList>
    </citation>
    <scope>NUCLEOTIDE SEQUENCE [LARGE SCALE GENOMIC DNA]</scope>
    <source>
        <strain evidence="2">JCM 31486</strain>
    </source>
</reference>
<feature type="non-terminal residue" evidence="1">
    <location>
        <position position="1"/>
    </location>
</feature>
<comment type="caution">
    <text evidence="1">The sequence shown here is derived from an EMBL/GenBank/DDBJ whole genome shotgun (WGS) entry which is preliminary data.</text>
</comment>
<gene>
    <name evidence="1" type="ORF">ACFQ1S_20785</name>
</gene>
<accession>A0ABW3MCV5</accession>
<name>A0ABW3MCV5_9PSEU</name>
<evidence type="ECO:0000313" key="1">
    <source>
        <dbReference type="EMBL" id="MFD1047797.1"/>
    </source>
</evidence>